<evidence type="ECO:0000256" key="2">
    <source>
        <dbReference type="PROSITE-ProRule" id="PRU00176"/>
    </source>
</evidence>
<feature type="compositionally biased region" description="Acidic residues" evidence="3">
    <location>
        <begin position="567"/>
        <end position="576"/>
    </location>
</feature>
<feature type="domain" description="RRM" evidence="4">
    <location>
        <begin position="141"/>
        <end position="227"/>
    </location>
</feature>
<feature type="compositionally biased region" description="Basic and acidic residues" evidence="3">
    <location>
        <begin position="499"/>
        <end position="513"/>
    </location>
</feature>
<dbReference type="SUPFAM" id="SSF54928">
    <property type="entry name" value="RNA-binding domain, RBD"/>
    <property type="match status" value="3"/>
</dbReference>
<dbReference type="OrthoDB" id="7763451at2759"/>
<dbReference type="PROSITE" id="PS50102">
    <property type="entry name" value="RRM"/>
    <property type="match status" value="3"/>
</dbReference>
<dbReference type="InterPro" id="IPR000504">
    <property type="entry name" value="RRM_dom"/>
</dbReference>
<dbReference type="Gene3D" id="3.30.70.330">
    <property type="match status" value="4"/>
</dbReference>
<protein>
    <submittedName>
        <fullName evidence="6 7">Uncharacterized protein LOC113212025</fullName>
    </submittedName>
</protein>
<dbReference type="CDD" id="cd00590">
    <property type="entry name" value="RRM_SF"/>
    <property type="match status" value="2"/>
</dbReference>
<feature type="compositionally biased region" description="Gly residues" evidence="3">
    <location>
        <begin position="7"/>
        <end position="19"/>
    </location>
</feature>
<evidence type="ECO:0000259" key="4">
    <source>
        <dbReference type="PROSITE" id="PS50102"/>
    </source>
</evidence>
<feature type="region of interest" description="Disordered" evidence="3">
    <location>
        <begin position="1"/>
        <end position="45"/>
    </location>
</feature>
<accession>A0A6J1T000</accession>
<feature type="domain" description="RRM" evidence="4">
    <location>
        <begin position="397"/>
        <end position="470"/>
    </location>
</feature>
<dbReference type="Pfam" id="PF00076">
    <property type="entry name" value="RRM_1"/>
    <property type="match status" value="2"/>
</dbReference>
<evidence type="ECO:0000313" key="7">
    <source>
        <dbReference type="RefSeq" id="XP_026286377.1"/>
    </source>
</evidence>
<feature type="domain" description="RRM" evidence="4">
    <location>
        <begin position="233"/>
        <end position="311"/>
    </location>
</feature>
<evidence type="ECO:0000256" key="3">
    <source>
        <dbReference type="SAM" id="MobiDB-lite"/>
    </source>
</evidence>
<feature type="compositionally biased region" description="Low complexity" evidence="3">
    <location>
        <begin position="20"/>
        <end position="37"/>
    </location>
</feature>
<dbReference type="GeneID" id="113212025"/>
<proteinExistence type="predicted"/>
<dbReference type="SMART" id="SM00360">
    <property type="entry name" value="RRM"/>
    <property type="match status" value="4"/>
</dbReference>
<dbReference type="KEGG" id="foc:113212025"/>
<evidence type="ECO:0000313" key="6">
    <source>
        <dbReference type="RefSeq" id="XP_026286376.1"/>
    </source>
</evidence>
<gene>
    <name evidence="6 7" type="primary">LOC113212025</name>
</gene>
<feature type="compositionally biased region" description="Polar residues" evidence="3">
    <location>
        <begin position="481"/>
        <end position="495"/>
    </location>
</feature>
<dbReference type="AlphaFoldDB" id="A0A6J1T000"/>
<feature type="compositionally biased region" description="Basic and acidic residues" evidence="3">
    <location>
        <begin position="537"/>
        <end position="557"/>
    </location>
</feature>
<feature type="region of interest" description="Disordered" evidence="3">
    <location>
        <begin position="470"/>
        <end position="616"/>
    </location>
</feature>
<dbReference type="PANTHER" id="PTHR32343:SF22">
    <property type="entry name" value="LD29830P"/>
    <property type="match status" value="1"/>
</dbReference>
<evidence type="ECO:0000256" key="1">
    <source>
        <dbReference type="ARBA" id="ARBA00022884"/>
    </source>
</evidence>
<dbReference type="Proteomes" id="UP000504606">
    <property type="component" value="Unplaced"/>
</dbReference>
<name>A0A6J1T000_FRAOC</name>
<feature type="region of interest" description="Disordered" evidence="3">
    <location>
        <begin position="91"/>
        <end position="133"/>
    </location>
</feature>
<organism evidence="5 7">
    <name type="scientific">Frankliniella occidentalis</name>
    <name type="common">Western flower thrips</name>
    <name type="synonym">Euthrips occidentalis</name>
    <dbReference type="NCBI Taxonomy" id="133901"/>
    <lineage>
        <taxon>Eukaryota</taxon>
        <taxon>Metazoa</taxon>
        <taxon>Ecdysozoa</taxon>
        <taxon>Arthropoda</taxon>
        <taxon>Hexapoda</taxon>
        <taxon>Insecta</taxon>
        <taxon>Pterygota</taxon>
        <taxon>Neoptera</taxon>
        <taxon>Paraneoptera</taxon>
        <taxon>Thysanoptera</taxon>
        <taxon>Terebrantia</taxon>
        <taxon>Thripoidea</taxon>
        <taxon>Thripidae</taxon>
        <taxon>Frankliniella</taxon>
    </lineage>
</organism>
<dbReference type="RefSeq" id="XP_026286376.1">
    <property type="nucleotide sequence ID" value="XM_026430591.2"/>
</dbReference>
<sequence length="616" mass="68577">MDRRNWGYGGGGGGGGGGNYRADYGNNYRSDYNNYGGNYAGSHGGYNSYNNSYDNSYNSYNNADHFTPPSNRGYGGRDGYGGYAPNGRFFPPAGPPGRMGGPATPPQRPAARGRVDWKKRRRDNNASRETKSAAFLERKKRTLFLRNCPEKPEDALKEELKTLFAECGKVEQVTINKQELSCLPGPEKKVSIEVRIVMGTEEEAKKGLEKHGTVIEDRHLVVSRQESDFESWKTTVVCCLNISLDVDDEDLWRFFDECGKIKNVKRVNATSGDGRLYGQVHFENEEEAQKALSLDGKELKGKPVKLRMWASLKDRPGLGVVVLNLPYGITRKEALEFMDGCGDISNLKIDSAETTNRRAVFVFWDADGVEKAILRDRQELNKQEVRVLPWDGQRLINPVYLADLPPAILEVDIWKVFQVCGIIEHVHKEMKKNNIKAYIEFQDPESVVKAQTLDGILIKGSSVKVMADKDEWDNYPPAPTAVSQAGTQNGQSEQNSASVKEEASEESKVEHSGEQSNAESDANVKEEHQDGEDEEHGEGQDEAHEAHDEALEAHDDAQGSECNPEGSQEEANETSADEVKQESEEVAEIQEGRSTRKRRAATATPLKTPPKTRRGR</sequence>
<dbReference type="InterPro" id="IPR035979">
    <property type="entry name" value="RBD_domain_sf"/>
</dbReference>
<reference evidence="6 7" key="1">
    <citation type="submission" date="2025-04" db="UniProtKB">
        <authorList>
            <consortium name="RefSeq"/>
        </authorList>
    </citation>
    <scope>IDENTIFICATION</scope>
    <source>
        <tissue evidence="6 7">Whole organism</tissue>
    </source>
</reference>
<keyword evidence="5" id="KW-1185">Reference proteome</keyword>
<dbReference type="GO" id="GO:0003723">
    <property type="term" value="F:RNA binding"/>
    <property type="evidence" value="ECO:0007669"/>
    <property type="project" value="UniProtKB-UniRule"/>
</dbReference>
<dbReference type="PANTHER" id="PTHR32343">
    <property type="entry name" value="SERINE/ARGININE-RICH SPLICING FACTOR"/>
    <property type="match status" value="1"/>
</dbReference>
<keyword evidence="1 2" id="KW-0694">RNA-binding</keyword>
<dbReference type="RefSeq" id="XP_026286377.1">
    <property type="nucleotide sequence ID" value="XM_026430592.2"/>
</dbReference>
<dbReference type="InterPro" id="IPR012677">
    <property type="entry name" value="Nucleotide-bd_a/b_plait_sf"/>
</dbReference>
<evidence type="ECO:0000313" key="5">
    <source>
        <dbReference type="Proteomes" id="UP000504606"/>
    </source>
</evidence>